<sequence>MASLHNNATAGTAPGDDEDDDYMNMTFDEPAPTTESSVQRAQRLKKESRARGITKSKAELAEEEAAARERALATSMLEDPRSKKSKGLAMMAKMGFKGGSLGKKDESAGDAGKAEPIKISMKEDRGGIGLDSEKKRRLQEAAEEREVKTVKIDPDEYRERVRKEREEARLEKQLHAAQRTAEQMDEENTGMDPDERRSSPREKDASKPRSISSRPLKSIPVLYRGLARHREEKERDRRMRYDLEQSLSRLPTYEDNHEDEDDKKALGKGHTVYATADDLDEEDEELDEFNALDVGTRLNRLLVYLREEHKYCFWCKMAYPDEQMEGCPGLTEEDHD</sequence>
<protein>
    <recommendedName>
        <fullName evidence="2">G-patch domain-containing protein</fullName>
    </recommendedName>
</protein>
<feature type="compositionally biased region" description="Basic and acidic residues" evidence="1">
    <location>
        <begin position="102"/>
        <end position="174"/>
    </location>
</feature>
<evidence type="ECO:0000313" key="3">
    <source>
        <dbReference type="EMBL" id="KAK5990388.1"/>
    </source>
</evidence>
<dbReference type="InterPro" id="IPR039249">
    <property type="entry name" value="GPATCH11"/>
</dbReference>
<dbReference type="PANTHER" id="PTHR21032">
    <property type="entry name" value="G PATCH DOMAIN-CONTAINING PROTEIN 11"/>
    <property type="match status" value="1"/>
</dbReference>
<feature type="compositionally biased region" description="Basic and acidic residues" evidence="1">
    <location>
        <begin position="228"/>
        <end position="243"/>
    </location>
</feature>
<feature type="compositionally biased region" description="Basic and acidic residues" evidence="1">
    <location>
        <begin position="44"/>
        <end position="71"/>
    </location>
</feature>
<name>A0ABR0SDZ3_9HYPO</name>
<comment type="caution">
    <text evidence="3">The sequence shown here is derived from an EMBL/GenBank/DDBJ whole genome shotgun (WGS) entry which is preliminary data.</text>
</comment>
<dbReference type="PANTHER" id="PTHR21032:SF0">
    <property type="entry name" value="G PATCH DOMAIN-CONTAINING PROTEIN 11"/>
    <property type="match status" value="1"/>
</dbReference>
<gene>
    <name evidence="3" type="ORF">PT974_08656</name>
</gene>
<proteinExistence type="predicted"/>
<reference evidence="3 4" key="1">
    <citation type="submission" date="2024-01" db="EMBL/GenBank/DDBJ databases">
        <title>Complete genome of Cladobotryum mycophilum ATHUM6906.</title>
        <authorList>
            <person name="Christinaki A.C."/>
            <person name="Myridakis A.I."/>
            <person name="Kouvelis V.N."/>
        </authorList>
    </citation>
    <scope>NUCLEOTIDE SEQUENCE [LARGE SCALE GENOMIC DNA]</scope>
    <source>
        <strain evidence="3 4">ATHUM6906</strain>
    </source>
</reference>
<dbReference type="SMART" id="SM01173">
    <property type="entry name" value="DUF4187"/>
    <property type="match status" value="1"/>
</dbReference>
<dbReference type="Pfam" id="PF13821">
    <property type="entry name" value="DUF4187"/>
    <property type="match status" value="1"/>
</dbReference>
<evidence type="ECO:0000313" key="4">
    <source>
        <dbReference type="Proteomes" id="UP001338125"/>
    </source>
</evidence>
<evidence type="ECO:0000259" key="2">
    <source>
        <dbReference type="PROSITE" id="PS50174"/>
    </source>
</evidence>
<dbReference type="Proteomes" id="UP001338125">
    <property type="component" value="Unassembled WGS sequence"/>
</dbReference>
<feature type="domain" description="G-patch" evidence="2">
    <location>
        <begin position="83"/>
        <end position="133"/>
    </location>
</feature>
<dbReference type="EMBL" id="JAVFKD010000014">
    <property type="protein sequence ID" value="KAK5990388.1"/>
    <property type="molecule type" value="Genomic_DNA"/>
</dbReference>
<feature type="compositionally biased region" description="Polar residues" evidence="1">
    <location>
        <begin position="1"/>
        <end position="10"/>
    </location>
</feature>
<dbReference type="Pfam" id="PF01585">
    <property type="entry name" value="G-patch"/>
    <property type="match status" value="1"/>
</dbReference>
<feature type="region of interest" description="Disordered" evidence="1">
    <location>
        <begin position="1"/>
        <end position="263"/>
    </location>
</feature>
<dbReference type="PROSITE" id="PS50174">
    <property type="entry name" value="G_PATCH"/>
    <property type="match status" value="1"/>
</dbReference>
<dbReference type="InterPro" id="IPR025239">
    <property type="entry name" value="DUF4187"/>
</dbReference>
<accession>A0ABR0SDZ3</accession>
<organism evidence="3 4">
    <name type="scientific">Cladobotryum mycophilum</name>
    <dbReference type="NCBI Taxonomy" id="491253"/>
    <lineage>
        <taxon>Eukaryota</taxon>
        <taxon>Fungi</taxon>
        <taxon>Dikarya</taxon>
        <taxon>Ascomycota</taxon>
        <taxon>Pezizomycotina</taxon>
        <taxon>Sordariomycetes</taxon>
        <taxon>Hypocreomycetidae</taxon>
        <taxon>Hypocreales</taxon>
        <taxon>Hypocreaceae</taxon>
        <taxon>Cladobotryum</taxon>
    </lineage>
</organism>
<dbReference type="SMART" id="SM00443">
    <property type="entry name" value="G_patch"/>
    <property type="match status" value="1"/>
</dbReference>
<feature type="compositionally biased region" description="Basic and acidic residues" evidence="1">
    <location>
        <begin position="193"/>
        <end position="207"/>
    </location>
</feature>
<keyword evidence="4" id="KW-1185">Reference proteome</keyword>
<dbReference type="InterPro" id="IPR000467">
    <property type="entry name" value="G_patch_dom"/>
</dbReference>
<evidence type="ECO:0000256" key="1">
    <source>
        <dbReference type="SAM" id="MobiDB-lite"/>
    </source>
</evidence>